<feature type="transmembrane region" description="Helical" evidence="6">
    <location>
        <begin position="182"/>
        <end position="203"/>
    </location>
</feature>
<feature type="transmembrane region" description="Helical" evidence="6">
    <location>
        <begin position="156"/>
        <end position="176"/>
    </location>
</feature>
<evidence type="ECO:0000313" key="7">
    <source>
        <dbReference type="EMBL" id="MBC8336455.1"/>
    </source>
</evidence>
<dbReference type="PANTHER" id="PTHR42770:SF7">
    <property type="entry name" value="MEMBRANE PROTEIN"/>
    <property type="match status" value="1"/>
</dbReference>
<evidence type="ECO:0000256" key="5">
    <source>
        <dbReference type="ARBA" id="ARBA00023136"/>
    </source>
</evidence>
<comment type="caution">
    <text evidence="7">The sequence shown here is derived from an EMBL/GenBank/DDBJ whole genome shotgun (WGS) entry which is preliminary data.</text>
</comment>
<accession>A0A8J6NKD5</accession>
<organism evidence="7 8">
    <name type="scientific">Candidatus Desulfolinea nitratireducens</name>
    <dbReference type="NCBI Taxonomy" id="2841698"/>
    <lineage>
        <taxon>Bacteria</taxon>
        <taxon>Bacillati</taxon>
        <taxon>Chloroflexota</taxon>
        <taxon>Anaerolineae</taxon>
        <taxon>Anaerolineales</taxon>
        <taxon>Anaerolineales incertae sedis</taxon>
        <taxon>Candidatus Desulfolinea</taxon>
    </lineage>
</organism>
<sequence length="543" mass="58704">MTAETASKPEVFTRKASGLVRVMSPFSAFIYNVLTMGLIFPWTYLWAPGALPGGKMVWGILLAMVIEIPIAFVYVWLSTALPRSGGDYVFQSRVFGGGVAFTVVMSGYVIWILQWVALSGWLLSYLGFAPLFLGLGATTGSAAMSSLGLWFTSSNGIVITSILNAFVAMMVLISGFKNYVRFQAVMIVGTLVAFLTMLIVLFMGNPATSMGKIDIFAEAISGTTNFVQTAIDASVAAGVDLNPPFSLLATLLIAPIAWTSLQWATYSAQQNGEIKNARSFKSQAYIIVGSLIFTGIFLAILAAALEKAVGTEFLYIAGAGYWLGLPEATISGFWLWPNIIAVALSASPFIIVLIGIGYILNSHQIVHNCYIGMTRVMVAMSLDRLLPEWVSKVDEKRHTPVNAHLAYFIASIPVILVYNLWGPWTGLTLGVTFACGYVFVITCLAGSLLPYRAKDVYEASPGAKYKIGNTPMITVLGAIGFVLGSAMVLMFMFYPQLGLTSNLAYIVVFGVLAFSAIWYLLAKNAQKAKGINVEFAFKEIPPE</sequence>
<dbReference type="GO" id="GO:0022857">
    <property type="term" value="F:transmembrane transporter activity"/>
    <property type="evidence" value="ECO:0007669"/>
    <property type="project" value="InterPro"/>
</dbReference>
<keyword evidence="3 6" id="KW-0812">Transmembrane</keyword>
<dbReference type="PIRSF" id="PIRSF006060">
    <property type="entry name" value="AA_transporter"/>
    <property type="match status" value="1"/>
</dbReference>
<feature type="transmembrane region" description="Helical" evidence="6">
    <location>
        <begin position="22"/>
        <end position="44"/>
    </location>
</feature>
<protein>
    <submittedName>
        <fullName evidence="7">APC family permease</fullName>
    </submittedName>
</protein>
<dbReference type="EMBL" id="JACNJN010000162">
    <property type="protein sequence ID" value="MBC8336455.1"/>
    <property type="molecule type" value="Genomic_DNA"/>
</dbReference>
<feature type="transmembrane region" description="Helical" evidence="6">
    <location>
        <begin position="503"/>
        <end position="521"/>
    </location>
</feature>
<evidence type="ECO:0000256" key="4">
    <source>
        <dbReference type="ARBA" id="ARBA00022989"/>
    </source>
</evidence>
<dbReference type="Gene3D" id="1.20.1740.10">
    <property type="entry name" value="Amino acid/polyamine transporter I"/>
    <property type="match status" value="1"/>
</dbReference>
<keyword evidence="2" id="KW-1003">Cell membrane</keyword>
<feature type="transmembrane region" description="Helical" evidence="6">
    <location>
        <begin position="245"/>
        <end position="264"/>
    </location>
</feature>
<dbReference type="Proteomes" id="UP000614469">
    <property type="component" value="Unassembled WGS sequence"/>
</dbReference>
<feature type="transmembrane region" description="Helical" evidence="6">
    <location>
        <begin position="98"/>
        <end position="117"/>
    </location>
</feature>
<keyword evidence="4 6" id="KW-1133">Transmembrane helix</keyword>
<feature type="transmembrane region" description="Helical" evidence="6">
    <location>
        <begin position="333"/>
        <end position="360"/>
    </location>
</feature>
<keyword evidence="5 6" id="KW-0472">Membrane</keyword>
<feature type="transmembrane region" description="Helical" evidence="6">
    <location>
        <begin position="284"/>
        <end position="305"/>
    </location>
</feature>
<dbReference type="GO" id="GO:0005886">
    <property type="term" value="C:plasma membrane"/>
    <property type="evidence" value="ECO:0007669"/>
    <property type="project" value="UniProtKB-SubCell"/>
</dbReference>
<dbReference type="PANTHER" id="PTHR42770">
    <property type="entry name" value="AMINO ACID TRANSPORTER-RELATED"/>
    <property type="match status" value="1"/>
</dbReference>
<comment type="subcellular location">
    <subcellularLocation>
        <location evidence="1">Cell membrane</location>
        <topology evidence="1">Multi-pass membrane protein</topology>
    </subcellularLocation>
</comment>
<feature type="transmembrane region" description="Helical" evidence="6">
    <location>
        <begin position="472"/>
        <end position="497"/>
    </location>
</feature>
<feature type="transmembrane region" description="Helical" evidence="6">
    <location>
        <begin position="56"/>
        <end position="77"/>
    </location>
</feature>
<evidence type="ECO:0000256" key="2">
    <source>
        <dbReference type="ARBA" id="ARBA00022475"/>
    </source>
</evidence>
<feature type="transmembrane region" description="Helical" evidence="6">
    <location>
        <begin position="427"/>
        <end position="451"/>
    </location>
</feature>
<dbReference type="AlphaFoldDB" id="A0A8J6NKD5"/>
<evidence type="ECO:0000256" key="1">
    <source>
        <dbReference type="ARBA" id="ARBA00004651"/>
    </source>
</evidence>
<reference evidence="7 8" key="1">
    <citation type="submission" date="2020-08" db="EMBL/GenBank/DDBJ databases">
        <title>Bridging the membrane lipid divide: bacteria of the FCB group superphylum have the potential to synthesize archaeal ether lipids.</title>
        <authorList>
            <person name="Villanueva L."/>
            <person name="Von Meijenfeldt F.A.B."/>
            <person name="Westbye A.B."/>
            <person name="Yadav S."/>
            <person name="Hopmans E.C."/>
            <person name="Dutilh B.E."/>
            <person name="Sinninghe Damste J.S."/>
        </authorList>
    </citation>
    <scope>NUCLEOTIDE SEQUENCE [LARGE SCALE GENOMIC DNA]</scope>
    <source>
        <strain evidence="7">NIOZ-UU36</strain>
    </source>
</reference>
<dbReference type="InterPro" id="IPR002293">
    <property type="entry name" value="AA/rel_permease1"/>
</dbReference>
<name>A0A8J6NKD5_9CHLR</name>
<gene>
    <name evidence="7" type="ORF">H8E29_14415</name>
</gene>
<evidence type="ECO:0000313" key="8">
    <source>
        <dbReference type="Proteomes" id="UP000614469"/>
    </source>
</evidence>
<dbReference type="Pfam" id="PF13520">
    <property type="entry name" value="AA_permease_2"/>
    <property type="match status" value="1"/>
</dbReference>
<feature type="transmembrane region" description="Helical" evidence="6">
    <location>
        <begin position="123"/>
        <end position="144"/>
    </location>
</feature>
<feature type="transmembrane region" description="Helical" evidence="6">
    <location>
        <begin position="401"/>
        <end position="421"/>
    </location>
</feature>
<proteinExistence type="predicted"/>
<evidence type="ECO:0000256" key="6">
    <source>
        <dbReference type="SAM" id="Phobius"/>
    </source>
</evidence>
<evidence type="ECO:0000256" key="3">
    <source>
        <dbReference type="ARBA" id="ARBA00022692"/>
    </source>
</evidence>
<dbReference type="InterPro" id="IPR050367">
    <property type="entry name" value="APC_superfamily"/>
</dbReference>